<dbReference type="AlphaFoldDB" id="A0A6L3SUD0"/>
<evidence type="ECO:0000313" key="2">
    <source>
        <dbReference type="Proteomes" id="UP000474159"/>
    </source>
</evidence>
<gene>
    <name evidence="1" type="ORF">F6X53_19255</name>
</gene>
<dbReference type="Proteomes" id="UP000474159">
    <property type="component" value="Unassembled WGS sequence"/>
</dbReference>
<keyword evidence="2" id="KW-1185">Reference proteome</keyword>
<name>A0A6L3SUD0_9HYPH</name>
<accession>A0A6L3SUD0</accession>
<comment type="caution">
    <text evidence="1">The sequence shown here is derived from an EMBL/GenBank/DDBJ whole genome shotgun (WGS) entry which is preliminary data.</text>
</comment>
<organism evidence="1 2">
    <name type="scientific">Methylobacterium soli</name>
    <dbReference type="NCBI Taxonomy" id="553447"/>
    <lineage>
        <taxon>Bacteria</taxon>
        <taxon>Pseudomonadati</taxon>
        <taxon>Pseudomonadota</taxon>
        <taxon>Alphaproteobacteria</taxon>
        <taxon>Hyphomicrobiales</taxon>
        <taxon>Methylobacteriaceae</taxon>
        <taxon>Methylobacterium</taxon>
    </lineage>
</organism>
<protein>
    <submittedName>
        <fullName evidence="1">Uncharacterized protein</fullName>
    </submittedName>
</protein>
<dbReference type="OrthoDB" id="7998457at2"/>
<dbReference type="RefSeq" id="WP_151001818.1">
    <property type="nucleotide sequence ID" value="NZ_BPQY01000699.1"/>
</dbReference>
<reference evidence="1 2" key="1">
    <citation type="submission" date="2019-09" db="EMBL/GenBank/DDBJ databases">
        <title>YIM 48816 draft genome.</title>
        <authorList>
            <person name="Jiang L."/>
        </authorList>
    </citation>
    <scope>NUCLEOTIDE SEQUENCE [LARGE SCALE GENOMIC DNA]</scope>
    <source>
        <strain evidence="1 2">YIM 48816</strain>
    </source>
</reference>
<proteinExistence type="predicted"/>
<evidence type="ECO:0000313" key="1">
    <source>
        <dbReference type="EMBL" id="KAB1077236.1"/>
    </source>
</evidence>
<sequence length="81" mass="9104">MPTEDHRAHFAQLALDTYARVQGTCRRSKRSTNEGDVAESDIVDLMTDLLLLARFSGYDPQSVVSKAERHLYAETGHHYGP</sequence>
<dbReference type="EMBL" id="VZZK01000022">
    <property type="protein sequence ID" value="KAB1077236.1"/>
    <property type="molecule type" value="Genomic_DNA"/>
</dbReference>